<sequence length="124" mass="14465">MVIIINGRKDIPGQTKRWAPKRWRRIQSFSVSLKTVLSTKKPQNKDSKKPRPKTHKVQHSPHIRQHKAQLITLKKQHTKKNEEESVQNILKFGQKNEGSQRSLPKDIASRCRLPSLRAFISESR</sequence>
<evidence type="ECO:0000313" key="2">
    <source>
        <dbReference type="EMBL" id="EDM04744.1"/>
    </source>
</evidence>
<dbReference type="EMBL" id="CH473948">
    <property type="protein sequence ID" value="EDM04744.1"/>
    <property type="molecule type" value="Genomic_DNA"/>
</dbReference>
<evidence type="ECO:0000313" key="3">
    <source>
        <dbReference type="Proteomes" id="UP000234681"/>
    </source>
</evidence>
<feature type="compositionally biased region" description="Basic residues" evidence="1">
    <location>
        <begin position="50"/>
        <end position="65"/>
    </location>
</feature>
<gene>
    <name evidence="2" type="ORF">rCG_33554</name>
</gene>
<reference evidence="2 3" key="1">
    <citation type="submission" date="2005-07" db="EMBL/GenBank/DDBJ databases">
        <authorList>
            <person name="Mural R.J."/>
            <person name="Li P.W."/>
            <person name="Adams M.D."/>
            <person name="Amanatides P.G."/>
            <person name="Baden-Tillson H."/>
            <person name="Barnstead M."/>
            <person name="Chin S.H."/>
            <person name="Dew I."/>
            <person name="Evans C.A."/>
            <person name="Ferriera S."/>
            <person name="Flanigan M."/>
            <person name="Fosler C."/>
            <person name="Glodek A."/>
            <person name="Gu Z."/>
            <person name="Holt R.A."/>
            <person name="Jennings D."/>
            <person name="Kraft C.L."/>
            <person name="Lu F."/>
            <person name="Nguyen T."/>
            <person name="Nusskern D.R."/>
            <person name="Pfannkoch C.M."/>
            <person name="Sitter C."/>
            <person name="Sutton G.G."/>
            <person name="Venter J.C."/>
            <person name="Wang Z."/>
            <person name="Woodage T."/>
            <person name="Zheng X.H."/>
            <person name="Zhong F."/>
        </authorList>
    </citation>
    <scope>NUCLEOTIDE SEQUENCE [LARGE SCALE GENOMIC DNA]</scope>
    <source>
        <strain>BN</strain>
        <strain evidence="3">Sprague-Dawley</strain>
    </source>
</reference>
<dbReference type="Gene3D" id="1.20.5.2650">
    <property type="match status" value="1"/>
</dbReference>
<dbReference type="AlphaFoldDB" id="A6HFD9"/>
<protein>
    <submittedName>
        <fullName evidence="2">RCG33554</fullName>
    </submittedName>
</protein>
<organism evidence="2 3">
    <name type="scientific">Rattus norvegicus</name>
    <name type="common">Rat</name>
    <dbReference type="NCBI Taxonomy" id="10116"/>
    <lineage>
        <taxon>Eukaryota</taxon>
        <taxon>Metazoa</taxon>
        <taxon>Chordata</taxon>
        <taxon>Craniata</taxon>
        <taxon>Vertebrata</taxon>
        <taxon>Euteleostomi</taxon>
        <taxon>Mammalia</taxon>
        <taxon>Eutheria</taxon>
        <taxon>Euarchontoglires</taxon>
        <taxon>Glires</taxon>
        <taxon>Rodentia</taxon>
        <taxon>Myomorpha</taxon>
        <taxon>Muroidea</taxon>
        <taxon>Muridae</taxon>
        <taxon>Murinae</taxon>
        <taxon>Rattus</taxon>
    </lineage>
</organism>
<dbReference type="Proteomes" id="UP000234681">
    <property type="component" value="Chromosome 10"/>
</dbReference>
<accession>A6HFD9</accession>
<proteinExistence type="predicted"/>
<evidence type="ECO:0000256" key="1">
    <source>
        <dbReference type="SAM" id="MobiDB-lite"/>
    </source>
</evidence>
<name>A6HFD9_RAT</name>
<feature type="region of interest" description="Disordered" evidence="1">
    <location>
        <begin position="34"/>
        <end position="65"/>
    </location>
</feature>